<keyword evidence="2 5" id="KW-0812">Transmembrane</keyword>
<dbReference type="SUPFAM" id="SSF158702">
    <property type="entry name" value="Sec63 N-terminal domain-like"/>
    <property type="match status" value="1"/>
</dbReference>
<feature type="domain" description="SEC63" evidence="6">
    <location>
        <begin position="205"/>
        <end position="534"/>
    </location>
</feature>
<dbReference type="GO" id="GO:0008320">
    <property type="term" value="F:protein transmembrane transporter activity"/>
    <property type="evidence" value="ECO:0007669"/>
    <property type="project" value="TreeGrafter"/>
</dbReference>
<dbReference type="InterPro" id="IPR004179">
    <property type="entry name" value="Sec63-dom"/>
</dbReference>
<dbReference type="EMBL" id="JPQZ01000006">
    <property type="protein sequence ID" value="KKO76149.1"/>
    <property type="molecule type" value="Genomic_DNA"/>
</dbReference>
<dbReference type="VEuPathDB" id="MicrosporidiaDB:G9O61_00g018050"/>
<dbReference type="GO" id="GO:0003723">
    <property type="term" value="F:RNA binding"/>
    <property type="evidence" value="ECO:0007669"/>
    <property type="project" value="TreeGrafter"/>
</dbReference>
<organism evidence="7 8">
    <name type="scientific">Vairimorpha ceranae</name>
    <dbReference type="NCBI Taxonomy" id="40302"/>
    <lineage>
        <taxon>Eukaryota</taxon>
        <taxon>Fungi</taxon>
        <taxon>Fungi incertae sedis</taxon>
        <taxon>Microsporidia</taxon>
        <taxon>Nosematidae</taxon>
        <taxon>Vairimorpha</taxon>
    </lineage>
</organism>
<accession>A0A0F9ZFG4</accession>
<evidence type="ECO:0000256" key="4">
    <source>
        <dbReference type="ARBA" id="ARBA00023136"/>
    </source>
</evidence>
<keyword evidence="8" id="KW-1185">Reference proteome</keyword>
<evidence type="ECO:0000313" key="7">
    <source>
        <dbReference type="EMBL" id="KKO76149.1"/>
    </source>
</evidence>
<protein>
    <submittedName>
        <fullName evidence="7">Preprotein translocase subunit sec63</fullName>
    </submittedName>
</protein>
<dbReference type="RefSeq" id="XP_024331891.1">
    <property type="nucleotide sequence ID" value="XM_024476107.1"/>
</dbReference>
<evidence type="ECO:0000256" key="1">
    <source>
        <dbReference type="ARBA" id="ARBA00004141"/>
    </source>
</evidence>
<dbReference type="VEuPathDB" id="MicrosporidiaDB:NCER_101991"/>
<dbReference type="OrthoDB" id="1734229at2759"/>
<sequence>MSYSYEYDQSGLASSYLALSFILPITIYFSCKMLFKKKISRINCKCENCRKLSSDKSFMGKFLIFSLWIIVSILLKNVFIIKMEIKKDFDPLEILGIDLNTPVKVTKKKMVKLMLKYDVHKAPEDKKAEYEKKLMDISKAFGIVKDKKKFASWLNNESKSGEIMAIPDVIMKNATLAFIIYCIVLGMCLPNFAYRKWKNLKTKNSLGIQFDTMECFINFINNDFRKKCSIKNLITLLSKSKELSTKNFSSDISGIKSKVEYNFGYPLPDLKNVNTGFYILCDNLFRLNLCNKKDVQYVTESSLLIIEGMKCVAVAKGYVEIYKKLFTLQAMITQGVFDEDYYMLQYPHIKFNDLFLLKFSEQKIEVEEILNKLLQGRELKDALLVHKNILKINIKEFVAVIKNTGKINEEASDVDDEVNEDLMLNTEKFKNINTFKIAKNSLVTIRVKLEVLNKFKNVKAVHTCNILKTILPSWTVFITVDNQIHKEIVTFNANDTNDITFTFDAPVNKNSNEIKLHVMNGNYLKQNLEETIILRYF</sequence>
<dbReference type="GO" id="GO:0006614">
    <property type="term" value="P:SRP-dependent cotranslational protein targeting to membrane"/>
    <property type="evidence" value="ECO:0007669"/>
    <property type="project" value="TreeGrafter"/>
</dbReference>
<feature type="transmembrane region" description="Helical" evidence="5">
    <location>
        <begin position="174"/>
        <end position="194"/>
    </location>
</feature>
<evidence type="ECO:0000256" key="3">
    <source>
        <dbReference type="ARBA" id="ARBA00022989"/>
    </source>
</evidence>
<dbReference type="GO" id="GO:0031207">
    <property type="term" value="C:Sec62/Sec63 complex"/>
    <property type="evidence" value="ECO:0007669"/>
    <property type="project" value="TreeGrafter"/>
</dbReference>
<dbReference type="OMA" id="YNICTIR"/>
<evidence type="ECO:0000256" key="5">
    <source>
        <dbReference type="SAM" id="Phobius"/>
    </source>
</evidence>
<feature type="transmembrane region" description="Helical" evidence="5">
    <location>
        <begin position="62"/>
        <end position="81"/>
    </location>
</feature>
<dbReference type="PANTHER" id="PTHR24075:SF0">
    <property type="entry name" value="TRANSLOCATION PROTEIN SEC63 HOMOLOG"/>
    <property type="match status" value="1"/>
</dbReference>
<keyword evidence="3 5" id="KW-1133">Transmembrane helix</keyword>
<dbReference type="PANTHER" id="PTHR24075">
    <property type="entry name" value="SEC63 DOMAIN-CONTAINING"/>
    <property type="match status" value="1"/>
</dbReference>
<dbReference type="AlphaFoldDB" id="A0A0F9ZFG4"/>
<gene>
    <name evidence="7" type="ORF">AAJ76_600057438</name>
</gene>
<dbReference type="SMART" id="SM00973">
    <property type="entry name" value="Sec63"/>
    <property type="match status" value="1"/>
</dbReference>
<keyword evidence="4 5" id="KW-0472">Membrane</keyword>
<dbReference type="GO" id="GO:0006620">
    <property type="term" value="P:post-translational protein targeting to endoplasmic reticulum membrane"/>
    <property type="evidence" value="ECO:0007669"/>
    <property type="project" value="TreeGrafter"/>
</dbReference>
<name>A0A0F9ZFG4_9MICR</name>
<evidence type="ECO:0000313" key="8">
    <source>
        <dbReference type="Proteomes" id="UP000034350"/>
    </source>
</evidence>
<evidence type="ECO:0000256" key="2">
    <source>
        <dbReference type="ARBA" id="ARBA00022692"/>
    </source>
</evidence>
<comment type="subcellular location">
    <subcellularLocation>
        <location evidence="1">Membrane</location>
        <topology evidence="1">Multi-pass membrane protein</topology>
    </subcellularLocation>
</comment>
<dbReference type="VEuPathDB" id="MicrosporidiaDB:AAJ76_600057438"/>
<evidence type="ECO:0000259" key="6">
    <source>
        <dbReference type="SMART" id="SM00973"/>
    </source>
</evidence>
<feature type="transmembrane region" description="Helical" evidence="5">
    <location>
        <begin position="12"/>
        <end position="31"/>
    </location>
</feature>
<dbReference type="GeneID" id="36321057"/>
<dbReference type="Pfam" id="PF02889">
    <property type="entry name" value="Sec63"/>
    <property type="match status" value="1"/>
</dbReference>
<proteinExistence type="predicted"/>
<reference evidence="7 8" key="1">
    <citation type="journal article" date="2015" name="Environ. Microbiol.">
        <title>Genome analyses suggest the presence of polyploidy and recent human-driven expansions in eight global populations of the honeybee pathogen Nosema ceranae.</title>
        <authorList>
            <person name="Pelin A."/>
            <person name="Selman M."/>
            <person name="Aris-Brosou S."/>
            <person name="Farinelli L."/>
            <person name="Corradi N."/>
        </authorList>
    </citation>
    <scope>NUCLEOTIDE SEQUENCE [LARGE SCALE GENOMIC DNA]</scope>
    <source>
        <strain evidence="7 8">PA08 1199</strain>
    </source>
</reference>
<dbReference type="Proteomes" id="UP000034350">
    <property type="component" value="Unassembled WGS sequence"/>
</dbReference>
<comment type="caution">
    <text evidence="7">The sequence shown here is derived from an EMBL/GenBank/DDBJ whole genome shotgun (WGS) entry which is preliminary data.</text>
</comment>